<feature type="transmembrane region" description="Helical" evidence="1">
    <location>
        <begin position="238"/>
        <end position="256"/>
    </location>
</feature>
<feature type="domain" description="EamA" evidence="2">
    <location>
        <begin position="6"/>
        <end position="131"/>
    </location>
</feature>
<protein>
    <submittedName>
        <fullName evidence="3">EamA family transporter</fullName>
    </submittedName>
</protein>
<sequence>MTLSVFLAVLGAAAMHAVWNALIKIRLDRFLSISLMTIGMGVAATPAMLVVDFPQREVWTWIVLSTAIHTLYRLFLIRAYETGDLAQAYPLARGAAPLLTTIGGILLIKEFPPQVAIAGIVLLSAGTLLMSLRGGRKVGVFDRRSVGFALITSVCVAGYTLTDGSGARLASTASSYAVWLFVTDALWTLALCLYLRGSRVLAAMLPEWKTGIVTGLLGAASYWIAMWAMTRAPIASVAALRETSILFAMMISVFALRETATLWRAAAAMFIVAGVVALRLG</sequence>
<evidence type="ECO:0000259" key="2">
    <source>
        <dbReference type="Pfam" id="PF00892"/>
    </source>
</evidence>
<evidence type="ECO:0000313" key="4">
    <source>
        <dbReference type="Proteomes" id="UP000240653"/>
    </source>
</evidence>
<feature type="transmembrane region" description="Helical" evidence="1">
    <location>
        <begin position="58"/>
        <end position="76"/>
    </location>
</feature>
<dbReference type="AlphaFoldDB" id="A0A2P7S2H3"/>
<dbReference type="EMBL" id="PXYL01000017">
    <property type="protein sequence ID" value="PSJ56665.1"/>
    <property type="molecule type" value="Genomic_DNA"/>
</dbReference>
<keyword evidence="1" id="KW-0472">Membrane</keyword>
<dbReference type="InterPro" id="IPR037185">
    <property type="entry name" value="EmrE-like"/>
</dbReference>
<evidence type="ECO:0000256" key="1">
    <source>
        <dbReference type="SAM" id="Phobius"/>
    </source>
</evidence>
<feature type="transmembrane region" description="Helical" evidence="1">
    <location>
        <begin position="262"/>
        <end position="280"/>
    </location>
</feature>
<dbReference type="InterPro" id="IPR000620">
    <property type="entry name" value="EamA_dom"/>
</dbReference>
<accession>A0A2P7S2H3</accession>
<keyword evidence="1" id="KW-1133">Transmembrane helix</keyword>
<name>A0A2P7S2H3_9HYPH</name>
<evidence type="ECO:0000313" key="3">
    <source>
        <dbReference type="EMBL" id="PSJ56665.1"/>
    </source>
</evidence>
<dbReference type="OrthoDB" id="9783707at2"/>
<feature type="transmembrane region" description="Helical" evidence="1">
    <location>
        <begin position="176"/>
        <end position="196"/>
    </location>
</feature>
<dbReference type="Pfam" id="PF00892">
    <property type="entry name" value="EamA"/>
    <property type="match status" value="2"/>
</dbReference>
<feature type="transmembrane region" description="Helical" evidence="1">
    <location>
        <begin position="115"/>
        <end position="134"/>
    </location>
</feature>
<organism evidence="3 4">
    <name type="scientific">Pseudaminobacter soli</name>
    <name type="common">ex Li et al. 2025</name>
    <dbReference type="NCBI Taxonomy" id="1295366"/>
    <lineage>
        <taxon>Bacteria</taxon>
        <taxon>Pseudomonadati</taxon>
        <taxon>Pseudomonadota</taxon>
        <taxon>Alphaproteobacteria</taxon>
        <taxon>Hyphomicrobiales</taxon>
        <taxon>Phyllobacteriaceae</taxon>
        <taxon>Pseudaminobacter</taxon>
    </lineage>
</organism>
<dbReference type="Proteomes" id="UP000240653">
    <property type="component" value="Unassembled WGS sequence"/>
</dbReference>
<proteinExistence type="predicted"/>
<feature type="transmembrane region" description="Helical" evidence="1">
    <location>
        <begin position="208"/>
        <end position="226"/>
    </location>
</feature>
<dbReference type="SUPFAM" id="SSF103481">
    <property type="entry name" value="Multidrug resistance efflux transporter EmrE"/>
    <property type="match status" value="2"/>
</dbReference>
<comment type="caution">
    <text evidence="3">The sequence shown here is derived from an EMBL/GenBank/DDBJ whole genome shotgun (WGS) entry which is preliminary data.</text>
</comment>
<dbReference type="Gene3D" id="1.10.3730.20">
    <property type="match status" value="2"/>
</dbReference>
<gene>
    <name evidence="3" type="ORF">C7I85_24225</name>
</gene>
<reference evidence="3 4" key="1">
    <citation type="submission" date="2018-03" db="EMBL/GenBank/DDBJ databases">
        <title>The draft genome of Mesorhizobium soli JCM 19897.</title>
        <authorList>
            <person name="Li L."/>
            <person name="Liu L."/>
            <person name="Liang L."/>
            <person name="Wang T."/>
            <person name="Zhang X."/>
        </authorList>
    </citation>
    <scope>NUCLEOTIDE SEQUENCE [LARGE SCALE GENOMIC DNA]</scope>
    <source>
        <strain evidence="3 4">JCM 19897</strain>
    </source>
</reference>
<feature type="domain" description="EamA" evidence="2">
    <location>
        <begin position="146"/>
        <end position="278"/>
    </location>
</feature>
<dbReference type="RefSeq" id="WP_106726581.1">
    <property type="nucleotide sequence ID" value="NZ_PXYL01000017.1"/>
</dbReference>
<keyword evidence="1" id="KW-0812">Transmembrane</keyword>
<feature type="transmembrane region" description="Helical" evidence="1">
    <location>
        <begin position="88"/>
        <end position="108"/>
    </location>
</feature>
<feature type="transmembrane region" description="Helical" evidence="1">
    <location>
        <begin position="146"/>
        <end position="164"/>
    </location>
</feature>
<keyword evidence="4" id="KW-1185">Reference proteome</keyword>
<dbReference type="GO" id="GO:0016020">
    <property type="term" value="C:membrane"/>
    <property type="evidence" value="ECO:0007669"/>
    <property type="project" value="InterPro"/>
</dbReference>
<feature type="transmembrane region" description="Helical" evidence="1">
    <location>
        <begin position="30"/>
        <end position="51"/>
    </location>
</feature>